<feature type="transmembrane region" description="Helical" evidence="7">
    <location>
        <begin position="67"/>
        <end position="85"/>
    </location>
</feature>
<feature type="transmembrane region" description="Helical" evidence="7">
    <location>
        <begin position="34"/>
        <end position="55"/>
    </location>
</feature>
<organism evidence="10 11">
    <name type="scientific">Streptomyces hesseae</name>
    <dbReference type="NCBI Taxonomy" id="3075519"/>
    <lineage>
        <taxon>Bacteria</taxon>
        <taxon>Bacillati</taxon>
        <taxon>Actinomycetota</taxon>
        <taxon>Actinomycetes</taxon>
        <taxon>Kitasatosporales</taxon>
        <taxon>Streptomycetaceae</taxon>
        <taxon>Streptomyces</taxon>
    </lineage>
</organism>
<dbReference type="PROSITE" id="PS50929">
    <property type="entry name" value="ABC_TM1F"/>
    <property type="match status" value="1"/>
</dbReference>
<evidence type="ECO:0000313" key="10">
    <source>
        <dbReference type="EMBL" id="MDT0453962.1"/>
    </source>
</evidence>
<feature type="domain" description="ABC transmembrane type-1" evidence="9">
    <location>
        <begin position="35"/>
        <end position="312"/>
    </location>
</feature>
<dbReference type="Gene3D" id="3.40.50.300">
    <property type="entry name" value="P-loop containing nucleotide triphosphate hydrolases"/>
    <property type="match status" value="1"/>
</dbReference>
<evidence type="ECO:0000256" key="4">
    <source>
        <dbReference type="ARBA" id="ARBA00022840"/>
    </source>
</evidence>
<dbReference type="SUPFAM" id="SSF52540">
    <property type="entry name" value="P-loop containing nucleoside triphosphate hydrolases"/>
    <property type="match status" value="1"/>
</dbReference>
<dbReference type="GO" id="GO:0005524">
    <property type="term" value="F:ATP binding"/>
    <property type="evidence" value="ECO:0007669"/>
    <property type="project" value="UniProtKB-KW"/>
</dbReference>
<feature type="transmembrane region" description="Helical" evidence="7">
    <location>
        <begin position="293"/>
        <end position="311"/>
    </location>
</feature>
<dbReference type="InterPro" id="IPR003593">
    <property type="entry name" value="AAA+_ATPase"/>
</dbReference>
<evidence type="ECO:0000256" key="7">
    <source>
        <dbReference type="SAM" id="Phobius"/>
    </source>
</evidence>
<evidence type="ECO:0000256" key="1">
    <source>
        <dbReference type="ARBA" id="ARBA00004651"/>
    </source>
</evidence>
<dbReference type="EMBL" id="JAVRFI010000042">
    <property type="protein sequence ID" value="MDT0453962.1"/>
    <property type="molecule type" value="Genomic_DNA"/>
</dbReference>
<evidence type="ECO:0000259" key="8">
    <source>
        <dbReference type="PROSITE" id="PS50893"/>
    </source>
</evidence>
<dbReference type="PROSITE" id="PS50893">
    <property type="entry name" value="ABC_TRANSPORTER_2"/>
    <property type="match status" value="1"/>
</dbReference>
<protein>
    <submittedName>
        <fullName evidence="10">ABC transporter ATP-binding protein</fullName>
    </submittedName>
</protein>
<keyword evidence="11" id="KW-1185">Reference proteome</keyword>
<feature type="transmembrane region" description="Helical" evidence="7">
    <location>
        <begin position="169"/>
        <end position="188"/>
    </location>
</feature>
<keyword evidence="5 7" id="KW-1133">Transmembrane helix</keyword>
<dbReference type="PANTHER" id="PTHR43394:SF1">
    <property type="entry name" value="ATP-BINDING CASSETTE SUB-FAMILY B MEMBER 10, MITOCHONDRIAL"/>
    <property type="match status" value="1"/>
</dbReference>
<keyword evidence="4 10" id="KW-0067">ATP-binding</keyword>
<dbReference type="Pfam" id="PF00664">
    <property type="entry name" value="ABC_membrane"/>
    <property type="match status" value="1"/>
</dbReference>
<dbReference type="RefSeq" id="WP_311616353.1">
    <property type="nucleotide sequence ID" value="NZ_JAVRFI010000042.1"/>
</dbReference>
<dbReference type="Pfam" id="PF00005">
    <property type="entry name" value="ABC_tran"/>
    <property type="match status" value="1"/>
</dbReference>
<dbReference type="SUPFAM" id="SSF90123">
    <property type="entry name" value="ABC transporter transmembrane region"/>
    <property type="match status" value="1"/>
</dbReference>
<dbReference type="InterPro" id="IPR017871">
    <property type="entry name" value="ABC_transporter-like_CS"/>
</dbReference>
<gene>
    <name evidence="10" type="ORF">RM609_33525</name>
</gene>
<dbReference type="Proteomes" id="UP001180531">
    <property type="component" value="Unassembled WGS sequence"/>
</dbReference>
<proteinExistence type="predicted"/>
<dbReference type="PANTHER" id="PTHR43394">
    <property type="entry name" value="ATP-DEPENDENT PERMEASE MDL1, MITOCHONDRIAL"/>
    <property type="match status" value="1"/>
</dbReference>
<feature type="domain" description="ABC transporter" evidence="8">
    <location>
        <begin position="344"/>
        <end position="573"/>
    </location>
</feature>
<evidence type="ECO:0000313" key="11">
    <source>
        <dbReference type="Proteomes" id="UP001180531"/>
    </source>
</evidence>
<dbReference type="Gene3D" id="1.20.1560.10">
    <property type="entry name" value="ABC transporter type 1, transmembrane domain"/>
    <property type="match status" value="1"/>
</dbReference>
<evidence type="ECO:0000259" key="9">
    <source>
        <dbReference type="PROSITE" id="PS50929"/>
    </source>
</evidence>
<dbReference type="SMART" id="SM00382">
    <property type="entry name" value="AAA"/>
    <property type="match status" value="1"/>
</dbReference>
<evidence type="ECO:0000256" key="2">
    <source>
        <dbReference type="ARBA" id="ARBA00022692"/>
    </source>
</evidence>
<name>A0ABU2SY79_9ACTN</name>
<dbReference type="InterPro" id="IPR036640">
    <property type="entry name" value="ABC1_TM_sf"/>
</dbReference>
<evidence type="ECO:0000256" key="6">
    <source>
        <dbReference type="ARBA" id="ARBA00023136"/>
    </source>
</evidence>
<dbReference type="InterPro" id="IPR027417">
    <property type="entry name" value="P-loop_NTPase"/>
</dbReference>
<dbReference type="InterPro" id="IPR011527">
    <property type="entry name" value="ABC1_TM_dom"/>
</dbReference>
<keyword evidence="3" id="KW-0547">Nucleotide-binding</keyword>
<evidence type="ECO:0000256" key="3">
    <source>
        <dbReference type="ARBA" id="ARBA00022741"/>
    </source>
</evidence>
<sequence length="574" mass="58716">MTPTAPASASAPEAAPPGGDRLLLAALRAAAPRTAALVLIAVASTGAALLLPAVLGHTLDLLLAKRVGTRWVLLCAALVCVPAVLDALGEYLTATTTARTTARMRRSALDHVLAAGPRATARMTPGDLVTRLVGNAAQAGTAPATVAGTVTAVVGPIGGIVALALLDPWLALVFLAGAPLLALLLRAFTRASTDSLAGYQRLQGEIAGRLMEAVGGVRTIAAAGTAARERDRVLEPLPGLSRHGHRMWRVQGRSSAQATALVPLLQIAVLAVAGLELSRGRLSVGDLLAASRYAVLATGVGMLVGHLGALVHGRTAARRLAEVHALPPTVHGTRRLPADGDGTLRLRGVAAERGGRAVLRGVDLVVPGGSTTAVVGRSGTGKSVLAELAGRLADPDAGEITLDGVPLRELAHDELRRQVGYAFARPALLGGTIGGTLAFGSFAPPPEAVVHAARAACADDFVRRLPDGYDTACAAAPLSGGEAQRLGLARAFAHAGRLLILDDATSSLDSVTESRVSDALLHAVTARTRLIVAHRVATAERADCVAWLDGGRVRAVGPHAELWRLPGYRAVFGG</sequence>
<feature type="transmembrane region" description="Helical" evidence="7">
    <location>
        <begin position="255"/>
        <end position="273"/>
    </location>
</feature>
<dbReference type="PROSITE" id="PS00211">
    <property type="entry name" value="ABC_TRANSPORTER_1"/>
    <property type="match status" value="1"/>
</dbReference>
<comment type="subcellular location">
    <subcellularLocation>
        <location evidence="1">Cell membrane</location>
        <topology evidence="1">Multi-pass membrane protein</topology>
    </subcellularLocation>
</comment>
<comment type="caution">
    <text evidence="10">The sequence shown here is derived from an EMBL/GenBank/DDBJ whole genome shotgun (WGS) entry which is preliminary data.</text>
</comment>
<dbReference type="InterPro" id="IPR039421">
    <property type="entry name" value="Type_1_exporter"/>
</dbReference>
<keyword evidence="2 7" id="KW-0812">Transmembrane</keyword>
<evidence type="ECO:0000256" key="5">
    <source>
        <dbReference type="ARBA" id="ARBA00022989"/>
    </source>
</evidence>
<dbReference type="InterPro" id="IPR003439">
    <property type="entry name" value="ABC_transporter-like_ATP-bd"/>
</dbReference>
<accession>A0ABU2SY79</accession>
<keyword evidence="6 7" id="KW-0472">Membrane</keyword>
<reference evidence="10" key="1">
    <citation type="submission" date="2024-05" db="EMBL/GenBank/DDBJ databases">
        <title>30 novel species of actinomycetes from the DSMZ collection.</title>
        <authorList>
            <person name="Nouioui I."/>
        </authorList>
    </citation>
    <scope>NUCLEOTIDE SEQUENCE</scope>
    <source>
        <strain evidence="10">DSM 40473</strain>
    </source>
</reference>